<keyword evidence="2" id="KW-1185">Reference proteome</keyword>
<reference evidence="1 2" key="1">
    <citation type="submission" date="2020-07" db="EMBL/GenBank/DDBJ databases">
        <title>Thermogemmata thermophila gen. nov., sp. nov., a novel moderate thermophilic planctomycete from a Kamchatka hot spring.</title>
        <authorList>
            <person name="Elcheninov A.G."/>
            <person name="Podosokorskaya O.A."/>
            <person name="Kovaleva O.L."/>
            <person name="Novikov A."/>
            <person name="Bonch-Osmolovskaya E.A."/>
            <person name="Toshchakov S.V."/>
            <person name="Kublanov I.V."/>
        </authorList>
    </citation>
    <scope>NUCLEOTIDE SEQUENCE [LARGE SCALE GENOMIC DNA]</scope>
    <source>
        <strain evidence="1 2">2918</strain>
    </source>
</reference>
<organism evidence="1 2">
    <name type="scientific">Thermogemmata fonticola</name>
    <dbReference type="NCBI Taxonomy" id="2755323"/>
    <lineage>
        <taxon>Bacteria</taxon>
        <taxon>Pseudomonadati</taxon>
        <taxon>Planctomycetota</taxon>
        <taxon>Planctomycetia</taxon>
        <taxon>Gemmatales</taxon>
        <taxon>Gemmataceae</taxon>
        <taxon>Thermogemmata</taxon>
    </lineage>
</organism>
<dbReference type="InterPro" id="IPR037171">
    <property type="entry name" value="NagB/RpiA_transferase-like"/>
</dbReference>
<dbReference type="GO" id="GO:0008410">
    <property type="term" value="F:CoA-transferase activity"/>
    <property type="evidence" value="ECO:0007669"/>
    <property type="project" value="InterPro"/>
</dbReference>
<dbReference type="AlphaFoldDB" id="A0A7V8VD13"/>
<evidence type="ECO:0000313" key="2">
    <source>
        <dbReference type="Proteomes" id="UP000542342"/>
    </source>
</evidence>
<dbReference type="PANTHER" id="PTHR43293">
    <property type="entry name" value="ACETATE COA-TRANSFERASE YDIF"/>
    <property type="match status" value="1"/>
</dbReference>
<dbReference type="Gene3D" id="3.40.1080.10">
    <property type="entry name" value="Glutaconate Coenzyme A-transferase"/>
    <property type="match status" value="1"/>
</dbReference>
<dbReference type="Pfam" id="PF01144">
    <property type="entry name" value="CoA_trans"/>
    <property type="match status" value="1"/>
</dbReference>
<name>A0A7V8VD13_9BACT</name>
<sequence length="333" mass="37398">MPLFASPSSFAAREQFAQKPRGLVDKVMSVAEAVRRFVRDGDYLATGGFGTNRIPTAVCHEILRQGKQNLSFAGHTTTHDFQILCAGNLMGRGQTLRRVDAAYIVGLEARGLSPHARRVMESGTVEVVEWSNYTLALRYTAAAMGVPFLPTHSLLGTDTLTHSAARIITCPFTGETLVAVPALYPDVAAIHVHEADRFGNCRLRGPSVADWDLARAARRLIITCERLIPDDEIRRHPHLTTIPFFCVDAVCEVPFGSYPGNMPEEYFSDEEHLKLWLEVERDVEAFRQFLEDHIYGTRDFTEYLERCGGLRRLQALRRREFHLSRADLPAATR</sequence>
<dbReference type="Proteomes" id="UP000542342">
    <property type="component" value="Unassembled WGS sequence"/>
</dbReference>
<dbReference type="SMART" id="SM00882">
    <property type="entry name" value="CoA_trans"/>
    <property type="match status" value="1"/>
</dbReference>
<gene>
    <name evidence="1" type="ORF">H0921_06420</name>
</gene>
<dbReference type="PANTHER" id="PTHR43293:SF3">
    <property type="entry name" value="CHOLESTEROL RING-CLEAVING HYDROLASE IPDB SUBUNIT"/>
    <property type="match status" value="1"/>
</dbReference>
<dbReference type="EMBL" id="JACEFB010000003">
    <property type="protein sequence ID" value="MBA2225797.1"/>
    <property type="molecule type" value="Genomic_DNA"/>
</dbReference>
<comment type="caution">
    <text evidence="1">The sequence shown here is derived from an EMBL/GenBank/DDBJ whole genome shotgun (WGS) entry which is preliminary data.</text>
</comment>
<keyword evidence="1" id="KW-0808">Transferase</keyword>
<accession>A0A7V8VD13</accession>
<dbReference type="SUPFAM" id="SSF100950">
    <property type="entry name" value="NagB/RpiA/CoA transferase-like"/>
    <property type="match status" value="1"/>
</dbReference>
<proteinExistence type="predicted"/>
<protein>
    <submittedName>
        <fullName evidence="1">CoA transferase subunit A</fullName>
    </submittedName>
</protein>
<dbReference type="InterPro" id="IPR004165">
    <property type="entry name" value="CoA_trans_fam_I"/>
</dbReference>
<evidence type="ECO:0000313" key="1">
    <source>
        <dbReference type="EMBL" id="MBA2225797.1"/>
    </source>
</evidence>
<dbReference type="Gene3D" id="3.30.30.40">
    <property type="match status" value="1"/>
</dbReference>